<accession>A0A8G2F1T5</accession>
<evidence type="ECO:0000313" key="3">
    <source>
        <dbReference type="EMBL" id="SEF53549.1"/>
    </source>
</evidence>
<organism evidence="3 4">
    <name type="scientific">Parabacteroides chinchillae</name>
    <dbReference type="NCBI Taxonomy" id="871327"/>
    <lineage>
        <taxon>Bacteria</taxon>
        <taxon>Pseudomonadati</taxon>
        <taxon>Bacteroidota</taxon>
        <taxon>Bacteroidia</taxon>
        <taxon>Bacteroidales</taxon>
        <taxon>Tannerellaceae</taxon>
        <taxon>Parabacteroides</taxon>
    </lineage>
</organism>
<gene>
    <name evidence="3" type="ORF">SAMN05444001_102132</name>
</gene>
<evidence type="ECO:0000256" key="2">
    <source>
        <dbReference type="SAM" id="SignalP"/>
    </source>
</evidence>
<comment type="caution">
    <text evidence="3">The sequence shown here is derived from an EMBL/GenBank/DDBJ whole genome shotgun (WGS) entry which is preliminary data.</text>
</comment>
<proteinExistence type="predicted"/>
<dbReference type="PANTHER" id="PTHR40940">
    <property type="entry name" value="PROTEIN BATD-RELATED"/>
    <property type="match status" value="1"/>
</dbReference>
<keyword evidence="2" id="KW-0732">Signal</keyword>
<feature type="chain" id="PRO_5034687057" evidence="2">
    <location>
        <begin position="20"/>
        <end position="604"/>
    </location>
</feature>
<dbReference type="PANTHER" id="PTHR40940:SF2">
    <property type="entry name" value="BATD"/>
    <property type="match status" value="1"/>
</dbReference>
<reference evidence="3 4" key="1">
    <citation type="submission" date="2016-10" db="EMBL/GenBank/DDBJ databases">
        <authorList>
            <person name="Varghese N."/>
            <person name="Submissions S."/>
        </authorList>
    </citation>
    <scope>NUCLEOTIDE SEQUENCE [LARGE SCALE GENOMIC DNA]</scope>
    <source>
        <strain evidence="3 4">DSM 29073</strain>
    </source>
</reference>
<name>A0A8G2F1T5_9BACT</name>
<keyword evidence="4" id="KW-1185">Reference proteome</keyword>
<keyword evidence="1" id="KW-0812">Transmembrane</keyword>
<dbReference type="Proteomes" id="UP000236725">
    <property type="component" value="Unassembled WGS sequence"/>
</dbReference>
<dbReference type="Pfam" id="PF13584">
    <property type="entry name" value="BatD"/>
    <property type="match status" value="2"/>
</dbReference>
<dbReference type="AlphaFoldDB" id="A0A8G2F1T5"/>
<keyword evidence="1" id="KW-1133">Transmembrane helix</keyword>
<feature type="transmembrane region" description="Helical" evidence="1">
    <location>
        <begin position="452"/>
        <end position="477"/>
    </location>
</feature>
<evidence type="ECO:0000256" key="1">
    <source>
        <dbReference type="SAM" id="Phobius"/>
    </source>
</evidence>
<sequence>MRKLIFLFVLILTAGITVKATDVVFKATAPDAVVMGEQFRLTYTVNAECKDLRVQELSDFDVLMGPSQSTSYSSSWTNGQSKSETSISYTYILMPKKEGTFNIPPASIKVKGANYTSNGLVIKVLPPDKANNSSNGNEGSGNSSATAIGKDDYFVRMEVSNRNVFEQEGFLVTYKLYATRPCTLNNMKYPEFEGFLVQEIDLPNKQWTQEHYNGRNYFTVIFRQTVLFPQRSGNITIDGGKFDAVIRIATQQKVRSIFDDFFDSYQDVNKILTTAPVTINVKPLPSGKPASFSGAVGNFTMASSISSDNVKTNDAVTIKLKISGSGNIKLIKNPEVVFPNDFDVYDPKVETDFKISTAGVNGSKTIEYMAIPRYAGDFEIPAIAFSYFDVKSGSYKTLTSEPYKLHVEKGKEEEGNAPVMSNFSNKESVKYLGKDIRYLKTKGVTFTSTNDIFFGSAMYFMCYLVPAILFVVFFFIYRKQVKENSNIALVRTKKANKMAVRRLKIAGKLMKENKKEEFYDEVLRALWGYLSDKLNIPQANLSKDNVEAELTKYGVEETLINEFMDILNTCEFARYAPSQASDAMDKLYDLTVDAIGKMENTIKK</sequence>
<protein>
    <submittedName>
        <fullName evidence="3">Oxygen tolerance</fullName>
    </submittedName>
</protein>
<dbReference type="RefSeq" id="WP_103982420.1">
    <property type="nucleotide sequence ID" value="NZ_FNVS01000002.1"/>
</dbReference>
<keyword evidence="1" id="KW-0472">Membrane</keyword>
<feature type="signal peptide" evidence="2">
    <location>
        <begin position="1"/>
        <end position="19"/>
    </location>
</feature>
<evidence type="ECO:0000313" key="4">
    <source>
        <dbReference type="Proteomes" id="UP000236725"/>
    </source>
</evidence>
<dbReference type="InterPro" id="IPR025738">
    <property type="entry name" value="BatD"/>
</dbReference>
<dbReference type="EMBL" id="FNVS01000002">
    <property type="protein sequence ID" value="SEF53549.1"/>
    <property type="molecule type" value="Genomic_DNA"/>
</dbReference>